<dbReference type="PANTHER" id="PTHR10281">
    <property type="entry name" value="MEMBRANE-ASSOCIATED PROGESTERONE RECEPTOR COMPONENT-RELATED"/>
    <property type="match status" value="1"/>
</dbReference>
<dbReference type="Proteomes" id="UP000007635">
    <property type="component" value="Chromosome VII"/>
</dbReference>
<feature type="domain" description="Cytochrome b5 heme-binding" evidence="6">
    <location>
        <begin position="41"/>
        <end position="137"/>
    </location>
</feature>
<dbReference type="Pfam" id="PF00173">
    <property type="entry name" value="Cyt-b5"/>
    <property type="match status" value="1"/>
</dbReference>
<evidence type="ECO:0000256" key="4">
    <source>
        <dbReference type="ARBA" id="ARBA00042241"/>
    </source>
</evidence>
<reference evidence="7" key="2">
    <citation type="submission" date="2025-08" db="UniProtKB">
        <authorList>
            <consortium name="Ensembl"/>
        </authorList>
    </citation>
    <scope>IDENTIFICATION</scope>
</reference>
<dbReference type="InterPro" id="IPR050577">
    <property type="entry name" value="MAPR/NEUFC/NENF-like"/>
</dbReference>
<dbReference type="AlphaFoldDB" id="A0AAQ4QKI7"/>
<comment type="similarity">
    <text evidence="2">Belongs to the cytochrome b5 family. MAPR subfamily.</text>
</comment>
<organism evidence="7 8">
    <name type="scientific">Gasterosteus aculeatus aculeatus</name>
    <name type="common">three-spined stickleback</name>
    <dbReference type="NCBI Taxonomy" id="481459"/>
    <lineage>
        <taxon>Eukaryota</taxon>
        <taxon>Metazoa</taxon>
        <taxon>Chordata</taxon>
        <taxon>Craniata</taxon>
        <taxon>Vertebrata</taxon>
        <taxon>Euteleostomi</taxon>
        <taxon>Actinopterygii</taxon>
        <taxon>Neopterygii</taxon>
        <taxon>Teleostei</taxon>
        <taxon>Neoteleostei</taxon>
        <taxon>Acanthomorphata</taxon>
        <taxon>Eupercaria</taxon>
        <taxon>Perciformes</taxon>
        <taxon>Cottioidei</taxon>
        <taxon>Gasterosteales</taxon>
        <taxon>Gasterosteidae</taxon>
        <taxon>Gasterosteus</taxon>
    </lineage>
</organism>
<dbReference type="InterPro" id="IPR001199">
    <property type="entry name" value="Cyt_B5-like_heme/steroid-bd"/>
</dbReference>
<dbReference type="GO" id="GO:0016020">
    <property type="term" value="C:membrane"/>
    <property type="evidence" value="ECO:0007669"/>
    <property type="project" value="TreeGrafter"/>
</dbReference>
<dbReference type="SMART" id="SM01117">
    <property type="entry name" value="Cyt-b5"/>
    <property type="match status" value="1"/>
</dbReference>
<proteinExistence type="inferred from homology"/>
<accession>A0AAQ4QKI7</accession>
<evidence type="ECO:0000313" key="8">
    <source>
        <dbReference type="Proteomes" id="UP000007635"/>
    </source>
</evidence>
<name>A0AAQ4QKI7_GASAC</name>
<keyword evidence="5" id="KW-0732">Signal</keyword>
<protein>
    <recommendedName>
        <fullName evidence="3">Neuferricin</fullName>
    </recommendedName>
    <alternativeName>
        <fullName evidence="4">Cytochrome b5 domain-containing protein 2</fullName>
    </alternativeName>
</protein>
<dbReference type="GeneTree" id="ENSGT00940000160156"/>
<dbReference type="PANTHER" id="PTHR10281:SF4">
    <property type="entry name" value="NEUFERRICIN"/>
    <property type="match status" value="1"/>
</dbReference>
<feature type="signal peptide" evidence="5">
    <location>
        <begin position="1"/>
        <end position="25"/>
    </location>
</feature>
<evidence type="ECO:0000256" key="3">
    <source>
        <dbReference type="ARBA" id="ARBA00039568"/>
    </source>
</evidence>
<evidence type="ECO:0000313" key="7">
    <source>
        <dbReference type="Ensembl" id="ENSGACP00000051775.1"/>
    </source>
</evidence>
<reference evidence="7 8" key="1">
    <citation type="journal article" date="2021" name="G3 (Bethesda)">
        <title>Improved contiguity of the threespine stickleback genome using long-read sequencing.</title>
        <authorList>
            <person name="Nath S."/>
            <person name="Shaw D.E."/>
            <person name="White M.A."/>
        </authorList>
    </citation>
    <scope>NUCLEOTIDE SEQUENCE [LARGE SCALE GENOMIC DNA]</scope>
    <source>
        <strain evidence="7 8">Lake Benthic</strain>
    </source>
</reference>
<keyword evidence="8" id="KW-1185">Reference proteome</keyword>
<dbReference type="SUPFAM" id="SSF55856">
    <property type="entry name" value="Cytochrome b5-like heme/steroid binding domain"/>
    <property type="match status" value="1"/>
</dbReference>
<dbReference type="Ensembl" id="ENSGACT00000044708.1">
    <property type="protein sequence ID" value="ENSGACP00000051775.1"/>
    <property type="gene ID" value="ENSGACG00000036000.1"/>
</dbReference>
<reference evidence="7" key="3">
    <citation type="submission" date="2025-09" db="UniProtKB">
        <authorList>
            <consortium name="Ensembl"/>
        </authorList>
    </citation>
    <scope>IDENTIFICATION</scope>
</reference>
<evidence type="ECO:0000256" key="2">
    <source>
        <dbReference type="ARBA" id="ARBA00038357"/>
    </source>
</evidence>
<dbReference type="GO" id="GO:0012505">
    <property type="term" value="C:endomembrane system"/>
    <property type="evidence" value="ECO:0007669"/>
    <property type="project" value="TreeGrafter"/>
</dbReference>
<dbReference type="InterPro" id="IPR036400">
    <property type="entry name" value="Cyt_B5-like_heme/steroid_sf"/>
</dbReference>
<comment type="function">
    <text evidence="1">Heme-binding protein which promotes neuronal but not astrocyte differentiation.</text>
</comment>
<feature type="chain" id="PRO_5042944045" description="Neuferricin" evidence="5">
    <location>
        <begin position="26"/>
        <end position="259"/>
    </location>
</feature>
<dbReference type="Gene3D" id="3.10.120.10">
    <property type="entry name" value="Cytochrome b5-like heme/steroid binding domain"/>
    <property type="match status" value="1"/>
</dbReference>
<sequence length="259" mass="28410">MNSAFGYVSVAFLALAALLIPREWSLTSGNGSDRWGPLRLLSRSELALYDGEEGSKGLYLAVLGQVFDVHKGHKHYGPGGAYHFMTGKDASVAFVTGDFTESGLTDDVSSLSPLQVMALYDWLAFYQRDYTRVGLLIGRFYCEAGQPTEALLLAEASLVEGRRIKIQSEDERARFPTCNSEWSAARGGRIWCSTKRFGNSLWSNHLSTQGAVMTFILNPPAVEWREAGQVSHGGSSLQAPVVFVVSALKTHLQPRKTQT</sequence>
<evidence type="ECO:0000256" key="5">
    <source>
        <dbReference type="SAM" id="SignalP"/>
    </source>
</evidence>
<evidence type="ECO:0000259" key="6">
    <source>
        <dbReference type="SMART" id="SM01117"/>
    </source>
</evidence>
<evidence type="ECO:0000256" key="1">
    <source>
        <dbReference type="ARBA" id="ARBA00037690"/>
    </source>
</evidence>